<dbReference type="PANTHER" id="PTHR34597">
    <property type="entry name" value="SLR1661 PROTEIN"/>
    <property type="match status" value="1"/>
</dbReference>
<keyword evidence="1" id="KW-0472">Membrane</keyword>
<evidence type="ECO:0000259" key="6">
    <source>
        <dbReference type="Pfam" id="PF08479"/>
    </source>
</evidence>
<evidence type="ECO:0000313" key="8">
    <source>
        <dbReference type="Proteomes" id="UP000529417"/>
    </source>
</evidence>
<keyword evidence="3" id="KW-0998">Cell outer membrane</keyword>
<gene>
    <name evidence="7" type="ORF">HUK65_13815</name>
</gene>
<sequence length="576" mass="60251">MQRGTAPFNRTGLPALALALFLSPLAAGAQTAADVTPPTLAPDARPLSGVVEFTGAPGLGAPDGADRLTVTIRGLEIDGGFAAMTEAHRATEARLTGKVIPVSEIFLAAQDLEAAYAEAGFVLARVVLPQQELRDGGTLRLVVVDGFVESIEADALPDPVRGRIAQVTAPLEGQRSLRMAEIERALLIAGDTFGVALDSALAQGTAPGATRLVLGGEFRPVTAFAGLDTSHSGSLGGYSLNTGVEFNGLLGRGETLYLRASGNPSRGGASDGLFSTTPRMRTLAAGVIAPVGTSGLTWNLELTESRTTPRTDGVPTTSTFDRASFRLAYPVVRTRALNITARASFDMQRDRQDVVAADGSRLPLHRDELRILRLSAGMIQTLPEGGLYAFDAIASLGLNAFGARSGTAALPLSRDGARPGFGKLEVSGQVVRPLGETLVMSFSGRAQTAFGRPLVASEQIGIANMSELSGLASGSESGDSGVVLRGELRAPIQTEQVQATMTPYAFASSGVLWLHQPTALEEPRRRLSSFGVGIEVLPQLDSRFNSASVRAEVARGIRHGGGQNDNRFSLVGTVRF</sequence>
<evidence type="ECO:0000256" key="4">
    <source>
        <dbReference type="SAM" id="SignalP"/>
    </source>
</evidence>
<keyword evidence="4" id="KW-0732">Signal</keyword>
<dbReference type="Pfam" id="PF08479">
    <property type="entry name" value="POTRA_2"/>
    <property type="match status" value="1"/>
</dbReference>
<dbReference type="InterPro" id="IPR051544">
    <property type="entry name" value="TPS_OM_transporter"/>
</dbReference>
<name>A0A7Z0I1E8_9RHOB</name>
<dbReference type="GO" id="GO:0098046">
    <property type="term" value="C:type V protein secretion system complex"/>
    <property type="evidence" value="ECO:0007669"/>
    <property type="project" value="TreeGrafter"/>
</dbReference>
<evidence type="ECO:0000256" key="1">
    <source>
        <dbReference type="ARBA" id="ARBA00022452"/>
    </source>
</evidence>
<dbReference type="GO" id="GO:0008320">
    <property type="term" value="F:protein transmembrane transporter activity"/>
    <property type="evidence" value="ECO:0007669"/>
    <property type="project" value="TreeGrafter"/>
</dbReference>
<accession>A0A7Z0I1E8</accession>
<dbReference type="Gene3D" id="3.10.20.310">
    <property type="entry name" value="membrane protein fhac"/>
    <property type="match status" value="1"/>
</dbReference>
<feature type="domain" description="Haemolysin activator HlyB C-terminal" evidence="5">
    <location>
        <begin position="219"/>
        <end position="535"/>
    </location>
</feature>
<dbReference type="EMBL" id="JACBXS010000032">
    <property type="protein sequence ID" value="NYS26065.1"/>
    <property type="molecule type" value="Genomic_DNA"/>
</dbReference>
<dbReference type="InterPro" id="IPR013686">
    <property type="entry name" value="Polypept-transport_assoc_ShlB"/>
</dbReference>
<protein>
    <submittedName>
        <fullName evidence="7">ShlB/FhaC/HecB family hemolysin secretion/activation protein</fullName>
    </submittedName>
</protein>
<keyword evidence="8" id="KW-1185">Reference proteome</keyword>
<comment type="caution">
    <text evidence="7">The sequence shown here is derived from an EMBL/GenBank/DDBJ whole genome shotgun (WGS) entry which is preliminary data.</text>
</comment>
<evidence type="ECO:0000256" key="3">
    <source>
        <dbReference type="ARBA" id="ARBA00023237"/>
    </source>
</evidence>
<organism evidence="7 8">
    <name type="scientific">Rhabdonatronobacter sediminivivens</name>
    <dbReference type="NCBI Taxonomy" id="2743469"/>
    <lineage>
        <taxon>Bacteria</taxon>
        <taxon>Pseudomonadati</taxon>
        <taxon>Pseudomonadota</taxon>
        <taxon>Alphaproteobacteria</taxon>
        <taxon>Rhodobacterales</taxon>
        <taxon>Paracoccaceae</taxon>
        <taxon>Rhabdonatronobacter</taxon>
    </lineage>
</organism>
<dbReference type="Proteomes" id="UP000529417">
    <property type="component" value="Unassembled WGS sequence"/>
</dbReference>
<keyword evidence="1" id="KW-1134">Transmembrane beta strand</keyword>
<feature type="signal peptide" evidence="4">
    <location>
        <begin position="1"/>
        <end position="29"/>
    </location>
</feature>
<dbReference type="Gene3D" id="2.40.160.50">
    <property type="entry name" value="membrane protein fhac: a member of the omp85/tpsb transporter family"/>
    <property type="match status" value="1"/>
</dbReference>
<proteinExistence type="predicted"/>
<dbReference type="Pfam" id="PF03865">
    <property type="entry name" value="ShlB"/>
    <property type="match status" value="1"/>
</dbReference>
<dbReference type="RefSeq" id="WP_179906862.1">
    <property type="nucleotide sequence ID" value="NZ_JACBXS010000032.1"/>
</dbReference>
<dbReference type="InterPro" id="IPR005565">
    <property type="entry name" value="Hemolysn_activator_HlyB_C"/>
</dbReference>
<feature type="domain" description="Polypeptide-transport-associated ShlB-type" evidence="6">
    <location>
        <begin position="71"/>
        <end position="146"/>
    </location>
</feature>
<dbReference type="GO" id="GO:0046819">
    <property type="term" value="P:protein secretion by the type V secretion system"/>
    <property type="evidence" value="ECO:0007669"/>
    <property type="project" value="TreeGrafter"/>
</dbReference>
<reference evidence="7 8" key="1">
    <citation type="journal article" date="2000" name="Arch. Microbiol.">
        <title>Rhodobaca bogoriensis gen. nov. and sp. nov., an alkaliphilic purple nonsulfur bacterium from African Rift Valley soda lakes.</title>
        <authorList>
            <person name="Milford A.D."/>
            <person name="Achenbach L.A."/>
            <person name="Jung D.O."/>
            <person name="Madigan M.T."/>
        </authorList>
    </citation>
    <scope>NUCLEOTIDE SEQUENCE [LARGE SCALE GENOMIC DNA]</scope>
    <source>
        <strain evidence="7 8">2376</strain>
    </source>
</reference>
<dbReference type="PANTHER" id="PTHR34597:SF3">
    <property type="entry name" value="OUTER MEMBRANE TRANSPORTER CDIB"/>
    <property type="match status" value="1"/>
</dbReference>
<keyword evidence="2" id="KW-0812">Transmembrane</keyword>
<dbReference type="AlphaFoldDB" id="A0A7Z0I1E8"/>
<feature type="chain" id="PRO_5031382772" evidence="4">
    <location>
        <begin position="30"/>
        <end position="576"/>
    </location>
</feature>
<evidence type="ECO:0000256" key="2">
    <source>
        <dbReference type="ARBA" id="ARBA00022692"/>
    </source>
</evidence>
<evidence type="ECO:0000259" key="5">
    <source>
        <dbReference type="Pfam" id="PF03865"/>
    </source>
</evidence>
<evidence type="ECO:0000313" key="7">
    <source>
        <dbReference type="EMBL" id="NYS26065.1"/>
    </source>
</evidence>